<evidence type="ECO:0008006" key="3">
    <source>
        <dbReference type="Google" id="ProtNLM"/>
    </source>
</evidence>
<proteinExistence type="predicted"/>
<dbReference type="Gene3D" id="1.10.600.10">
    <property type="entry name" value="Farnesyl Diphosphate Synthase"/>
    <property type="match status" value="1"/>
</dbReference>
<organism evidence="1 2">
    <name type="scientific">Micromonospora olivasterospora</name>
    <dbReference type="NCBI Taxonomy" id="1880"/>
    <lineage>
        <taxon>Bacteria</taxon>
        <taxon>Bacillati</taxon>
        <taxon>Actinomycetota</taxon>
        <taxon>Actinomycetes</taxon>
        <taxon>Micromonosporales</taxon>
        <taxon>Micromonosporaceae</taxon>
        <taxon>Micromonospora</taxon>
    </lineage>
</organism>
<dbReference type="SUPFAM" id="SSF48576">
    <property type="entry name" value="Terpenoid synthases"/>
    <property type="match status" value="1"/>
</dbReference>
<dbReference type="RefSeq" id="WP_145772613.1">
    <property type="nucleotide sequence ID" value="NZ_BAAATQ010000095.1"/>
</dbReference>
<protein>
    <recommendedName>
        <fullName evidence="3">Terpene synthase</fullName>
    </recommendedName>
</protein>
<gene>
    <name evidence="1" type="ORF">JD77_00176</name>
</gene>
<keyword evidence="2" id="KW-1185">Reference proteome</keyword>
<name>A0A562I2H3_MICOL</name>
<reference evidence="1 2" key="1">
    <citation type="submission" date="2019-07" db="EMBL/GenBank/DDBJ databases">
        <title>R&amp;d 2014.</title>
        <authorList>
            <person name="Klenk H.-P."/>
        </authorList>
    </citation>
    <scope>NUCLEOTIDE SEQUENCE [LARGE SCALE GENOMIC DNA]</scope>
    <source>
        <strain evidence="1 2">DSM 43868</strain>
    </source>
</reference>
<comment type="caution">
    <text evidence="1">The sequence shown here is derived from an EMBL/GenBank/DDBJ whole genome shotgun (WGS) entry which is preliminary data.</text>
</comment>
<sequence>MTTAPFDDLPSPAQCTPITLLALRVLADLRRWTAAFSLPDTPVEAMAMTAATISPWRSADDLRLTTRMYAWTYALDDEVEREVTDQADLDALLGHCAEIVRTGRYDGVHPLLVALAAWQREVNDLSVHPRLSDLWVAKVDLALRGVRYDWVTGRARSGGQAVGTDVREYLSHADSILVWVANFGRWVTLPAPELLGELDTLVSAMDDLVVAVRLANDLATYSWERVDHGQNNVLMYDVTPGWVLREMHAAADSARRRLAELVAGGFAPAVEIVRQLDCALSFYALADFRGWGSDVPVGSGAETRRADGENR</sequence>
<dbReference type="EMBL" id="VLKE01000001">
    <property type="protein sequence ID" value="TWH65241.1"/>
    <property type="molecule type" value="Genomic_DNA"/>
</dbReference>
<dbReference type="OrthoDB" id="3398195at2"/>
<accession>A0A562I2H3</accession>
<evidence type="ECO:0000313" key="1">
    <source>
        <dbReference type="EMBL" id="TWH65241.1"/>
    </source>
</evidence>
<dbReference type="InterPro" id="IPR008949">
    <property type="entry name" value="Isoprenoid_synthase_dom_sf"/>
</dbReference>
<dbReference type="Proteomes" id="UP000319825">
    <property type="component" value="Unassembled WGS sequence"/>
</dbReference>
<evidence type="ECO:0000313" key="2">
    <source>
        <dbReference type="Proteomes" id="UP000319825"/>
    </source>
</evidence>
<dbReference type="AlphaFoldDB" id="A0A562I2H3"/>